<protein>
    <submittedName>
        <fullName evidence="1">Uncharacterized protein</fullName>
    </submittedName>
</protein>
<proteinExistence type="predicted"/>
<evidence type="ECO:0000313" key="1">
    <source>
        <dbReference type="EMBL" id="KAH7851454.1"/>
    </source>
</evidence>
<accession>A0ACB7YEG2</accession>
<comment type="caution">
    <text evidence="1">The sequence shown here is derived from an EMBL/GenBank/DDBJ whole genome shotgun (WGS) entry which is preliminary data.</text>
</comment>
<dbReference type="Proteomes" id="UP000828048">
    <property type="component" value="Chromosome 8"/>
</dbReference>
<keyword evidence="2" id="KW-1185">Reference proteome</keyword>
<gene>
    <name evidence="1" type="ORF">Vadar_011828</name>
</gene>
<sequence length="1557" mass="174251">MSPEAAAPESGDLFAGDLIPSHPSSNFTRSSPLLISPNSTDPREGGEGEERGGKCGEGARKSKVDQAGCRVAFRTKSELEVMDDGFKWRKYGMKMVKNSTNPRNYYKCASAGCNVKKRVERDSEDPSYLITTYNGVHNHESLSVRCYDQAPLMVPNCWTLQPPPSQYFSALCQGDVLVSREVPKRQCMAESVLSFVNSTTCISSTDFDAPANSPHLGSAHQSGPIVFNSEKKDTMEGLNKECLNKCVLSLDDSTKQIAIKDFYEGKDSCASNSSEKPGNQVDSCGSVGGGPNNLAVQRSESFVETSILSFSAASAPSANDSEIDKLWHYRDPNGKIQGPFCVVQLRKWSTTGCFPPETRIWHVNNEEVDSVLLTDLLSGKLHKVFPLQSNNSLPSKGVVARGGARLNCFDDRSCGSVNTTGMDGNKVLGPYVCDNESVNSDGWGSQSSNWTAPVNNKKSRWAKLRLLWKAARVFTATAKEFSGANAKVNFLLVEENSRNPDVKSNCNQSLGTLTTVKSSSQDDCAGIPPDLNTRKRSSWANLRLLWKAGRAFATAKEFCGANAEVDFPVVEENKNLDIKKGNCNQSSSIVTTVELSSRDDIAEMLPDLKSSKSASSSRGPIGLQDGEHIWLLDPLEQSTKNVAHAVRADPCSLTASLPEKKMVRRTLKRKYRIISVMFKNHRQHFGRRFEGAAKSFRAMRICRKHGINRVSRVKHIHKQHGIQQWPFRQKWATRKGYSLGDERLFEVSSPSMDKKLDPGLLFIKMSKFARSSPQTLALPDGGEIVVPIASSPSEFFGTNDRPHLVRQDQSGSTASHYERKNTRGTPERQEITMSSCSVEDLQQHFGCKHRDAVKRLDVSISMFKRTCRQHRGYLWPCQIENNDSLARKPFKERHESRFHKLNYLARKLFKVLDVFPLWEQSDNIRHLVRRRRLALKRWVRVKKSQDPSQTLQMSCSGSLTAQSASSLHWPISLPDEGRILSLLEKKTMKKTFKRKCSAMGVSFEDHQQHFCSRCECTANRLGAKPIYEQHGINLVSSVKRIRGQYGILRRTFRKGYSFGGQRPAGVLSLYTEVKLVSRLQFFHMSWLARSSRYPLALRSGSQISGHIAFSSSEFPATNNGAHPSRQDQCGSSASHPEKKRGRETKDGEGENNTISRKDLEQHFGKKREEVANFFGISVSTLKRICRKHGISEWPNRRRNSGNYFPSIQRICREQRIPPWPDWRSNPVFIPPDLNGEKNPSPTFHTLSTDGQITRENEMGGLNSEPNECLPDSFEDPNFQNIRNCSIAEFENPTCHDSHHGHCSDANFHFSAVYNETEAAGRSGYIWEQVSESSNFTFPAYLDAAAPIQPVPPILHPMPHPPIASTQIPRENMGSFEDRTNLLAPQKEPLPAGSSISDLALSQAMHTTPHTTESSEYWRETLASVVGHLMGSQPMPTNPHMTPLVTERQDSQFVKLNATYGEDPINLYLPLMPGIMELKQAVSKQLGLGLDIFKVKYENERGKWILMTHDEDVRELLRLTSSENHDSNRLVVIKVPNTSDFCGNCECDKCRSLKGKKP</sequence>
<evidence type="ECO:0000313" key="2">
    <source>
        <dbReference type="Proteomes" id="UP000828048"/>
    </source>
</evidence>
<dbReference type="EMBL" id="CM037158">
    <property type="protein sequence ID" value="KAH7851454.1"/>
    <property type="molecule type" value="Genomic_DNA"/>
</dbReference>
<organism evidence="1 2">
    <name type="scientific">Vaccinium darrowii</name>
    <dbReference type="NCBI Taxonomy" id="229202"/>
    <lineage>
        <taxon>Eukaryota</taxon>
        <taxon>Viridiplantae</taxon>
        <taxon>Streptophyta</taxon>
        <taxon>Embryophyta</taxon>
        <taxon>Tracheophyta</taxon>
        <taxon>Spermatophyta</taxon>
        <taxon>Magnoliopsida</taxon>
        <taxon>eudicotyledons</taxon>
        <taxon>Gunneridae</taxon>
        <taxon>Pentapetalae</taxon>
        <taxon>asterids</taxon>
        <taxon>Ericales</taxon>
        <taxon>Ericaceae</taxon>
        <taxon>Vaccinioideae</taxon>
        <taxon>Vaccinieae</taxon>
        <taxon>Vaccinium</taxon>
    </lineage>
</organism>
<reference evidence="1 2" key="1">
    <citation type="journal article" date="2021" name="Hortic Res">
        <title>High-quality reference genome and annotation aids understanding of berry development for evergreen blueberry (Vaccinium darrowii).</title>
        <authorList>
            <person name="Yu J."/>
            <person name="Hulse-Kemp A.M."/>
            <person name="Babiker E."/>
            <person name="Staton M."/>
        </authorList>
    </citation>
    <scope>NUCLEOTIDE SEQUENCE [LARGE SCALE GENOMIC DNA]</scope>
    <source>
        <strain evidence="2">cv. NJ 8807/NJ 8810</strain>
        <tissue evidence="1">Young leaf</tissue>
    </source>
</reference>
<name>A0ACB7YEG2_9ERIC</name>